<gene>
    <name evidence="2" type="ORF">GEV33_007723</name>
</gene>
<evidence type="ECO:0000256" key="1">
    <source>
        <dbReference type="SAM" id="MobiDB-lite"/>
    </source>
</evidence>
<dbReference type="AlphaFoldDB" id="A0A8J6HIN2"/>
<evidence type="ECO:0000313" key="3">
    <source>
        <dbReference type="Proteomes" id="UP000719412"/>
    </source>
</evidence>
<proteinExistence type="predicted"/>
<evidence type="ECO:0000313" key="2">
    <source>
        <dbReference type="EMBL" id="KAH0815068.1"/>
    </source>
</evidence>
<accession>A0A8J6HIN2</accession>
<keyword evidence="3" id="KW-1185">Reference proteome</keyword>
<sequence length="292" mass="33312">MFSVKLVNYSSASDSEGSEDIPLARLRQKLITGNGAEQILSGALQEFTRKGEVRKRKSYEKSMKERQEETNRKKLHHYGVKGWNEESEQCEIFKLHNPCHNEKNLDLFDCSICSDWNIHQKKASKGRDKYRNDSENIINSNTLCVSADLQKTHLARWPHGCRRQCSEVAVPALVGSNLTEGGGFFPREADGRVVEGRATLFRHHREKKEKEEERVGVGGRGKYPGAPPHHIGKKKRRKKPTAMYLIGPRKQTTEAPQFAHQYLQRENIFWDNAVFSDEKTGVSELGPRVNAL</sequence>
<feature type="region of interest" description="Disordered" evidence="1">
    <location>
        <begin position="205"/>
        <end position="240"/>
    </location>
</feature>
<reference evidence="2" key="2">
    <citation type="submission" date="2021-08" db="EMBL/GenBank/DDBJ databases">
        <authorList>
            <person name="Eriksson T."/>
        </authorList>
    </citation>
    <scope>NUCLEOTIDE SEQUENCE</scope>
    <source>
        <strain evidence="2">Stoneville</strain>
        <tissue evidence="2">Whole head</tissue>
    </source>
</reference>
<name>A0A8J6HIN2_TENMO</name>
<reference evidence="2" key="1">
    <citation type="journal article" date="2020" name="J Insects Food Feed">
        <title>The yellow mealworm (Tenebrio molitor) genome: a resource for the emerging insects as food and feed industry.</title>
        <authorList>
            <person name="Eriksson T."/>
            <person name="Andere A."/>
            <person name="Kelstrup H."/>
            <person name="Emery V."/>
            <person name="Picard C."/>
        </authorList>
    </citation>
    <scope>NUCLEOTIDE SEQUENCE</scope>
    <source>
        <strain evidence="2">Stoneville</strain>
        <tissue evidence="2">Whole head</tissue>
    </source>
</reference>
<dbReference type="Proteomes" id="UP000719412">
    <property type="component" value="Unassembled WGS sequence"/>
</dbReference>
<feature type="compositionally biased region" description="Basic residues" evidence="1">
    <location>
        <begin position="230"/>
        <end position="240"/>
    </location>
</feature>
<organism evidence="2 3">
    <name type="scientific">Tenebrio molitor</name>
    <name type="common">Yellow mealworm beetle</name>
    <dbReference type="NCBI Taxonomy" id="7067"/>
    <lineage>
        <taxon>Eukaryota</taxon>
        <taxon>Metazoa</taxon>
        <taxon>Ecdysozoa</taxon>
        <taxon>Arthropoda</taxon>
        <taxon>Hexapoda</taxon>
        <taxon>Insecta</taxon>
        <taxon>Pterygota</taxon>
        <taxon>Neoptera</taxon>
        <taxon>Endopterygota</taxon>
        <taxon>Coleoptera</taxon>
        <taxon>Polyphaga</taxon>
        <taxon>Cucujiformia</taxon>
        <taxon>Tenebrionidae</taxon>
        <taxon>Tenebrio</taxon>
    </lineage>
</organism>
<dbReference type="EMBL" id="JABDTM020023611">
    <property type="protein sequence ID" value="KAH0815068.1"/>
    <property type="molecule type" value="Genomic_DNA"/>
</dbReference>
<comment type="caution">
    <text evidence="2">The sequence shown here is derived from an EMBL/GenBank/DDBJ whole genome shotgun (WGS) entry which is preliminary data.</text>
</comment>
<protein>
    <submittedName>
        <fullName evidence="2">Uncharacterized protein</fullName>
    </submittedName>
</protein>